<dbReference type="PANTHER" id="PTHR33053:SF24">
    <property type="entry name" value="TRANSPOSASE DOMAIN-CONTAINING PROTEIN"/>
    <property type="match status" value="1"/>
</dbReference>
<dbReference type="EMBL" id="GEGO01003413">
    <property type="protein sequence ID" value="JAR91991.1"/>
    <property type="molecule type" value="Transcribed_RNA"/>
</dbReference>
<sequence>SLTSLLKLLKSHPCHADLPSDARTLLSTPRATGSSSGISALPPGHYCHFGIASGLQHILRHTSLLPKSLALSFNVDGLPLASSSRMQLWPIQCLVKNCGQLSPFVVGAFAGPSKPKSANDFLRPFVDELQVLLNAGVCIKGNTVAVHVESIICDAPARSFIFMIKGHGGYSGCPKCTVEGEYDDKVFFPVVPGTLRTDQSFRSQSDYDHHHGTSILTELPMDCIQCAPLDPMHLVFLGVARKLVNLWFGGPLSVRLGPSDRREISTKNLAMASYIPAEFARKPRSFDEKDRWKATEYRLLLLYTGPVVLESCLPDEAYKNFLTLHGAVAILTHPVLCEVHSDYAESLLSHFVKSFARLYGSDQVSYNVHCLLHLAADARVHGPLDSFSAFPFENYMQAIKKMLRKPEFPLHQLYNRMMEAQNCTGPSSEQPLSSFEFSGEHVKGALPVECKPPQYSRLNFPTFSLSLKCGDNCCLVDEDIVLIDNFAFLKSSNTPCIIGKVYRSKASLYTSPFDSLCIGIAVVSDLSTLKCWPITNVKKLVRMPYHEKYVTMPLIHL</sequence>
<accession>A0A147BMP7</accession>
<reference evidence="1" key="1">
    <citation type="journal article" date="2018" name="PLoS Negl. Trop. Dis.">
        <title>Sialome diversity of ticks revealed by RNAseq of single tick salivary glands.</title>
        <authorList>
            <person name="Perner J."/>
            <person name="Kropackova S."/>
            <person name="Kopacek P."/>
            <person name="Ribeiro J.M."/>
        </authorList>
    </citation>
    <scope>NUCLEOTIDE SEQUENCE</scope>
    <source>
        <strain evidence="1">Siblings of single egg batch collected in Ceske Budejovice</strain>
        <tissue evidence="1">Salivary glands</tissue>
    </source>
</reference>
<feature type="non-terminal residue" evidence="1">
    <location>
        <position position="1"/>
    </location>
</feature>
<dbReference type="AlphaFoldDB" id="A0A147BMP7"/>
<organism evidence="1">
    <name type="scientific">Ixodes ricinus</name>
    <name type="common">Common tick</name>
    <name type="synonym">Acarus ricinus</name>
    <dbReference type="NCBI Taxonomy" id="34613"/>
    <lineage>
        <taxon>Eukaryota</taxon>
        <taxon>Metazoa</taxon>
        <taxon>Ecdysozoa</taxon>
        <taxon>Arthropoda</taxon>
        <taxon>Chelicerata</taxon>
        <taxon>Arachnida</taxon>
        <taxon>Acari</taxon>
        <taxon>Parasitiformes</taxon>
        <taxon>Ixodida</taxon>
        <taxon>Ixodoidea</taxon>
        <taxon>Ixodidae</taxon>
        <taxon>Ixodinae</taxon>
        <taxon>Ixodes</taxon>
    </lineage>
</organism>
<evidence type="ECO:0000313" key="1">
    <source>
        <dbReference type="EMBL" id="JAR91991.1"/>
    </source>
</evidence>
<name>A0A147BMP7_IXORI</name>
<dbReference type="PANTHER" id="PTHR33053">
    <property type="entry name" value="PROTEIN, PUTATIVE-RELATED"/>
    <property type="match status" value="1"/>
</dbReference>
<protein>
    <submittedName>
        <fullName evidence="1">Putative enspm-4 hm</fullName>
    </submittedName>
</protein>
<proteinExistence type="predicted"/>